<gene>
    <name evidence="4" type="ORF">CFBP7129_08010</name>
</gene>
<organism evidence="4 5">
    <name type="scientific">Agrobacterium tumefaciens</name>
    <dbReference type="NCBI Taxonomy" id="358"/>
    <lineage>
        <taxon>Bacteria</taxon>
        <taxon>Pseudomonadati</taxon>
        <taxon>Pseudomonadota</taxon>
        <taxon>Alphaproteobacteria</taxon>
        <taxon>Hyphomicrobiales</taxon>
        <taxon>Rhizobiaceae</taxon>
        <taxon>Rhizobium/Agrobacterium group</taxon>
        <taxon>Agrobacterium</taxon>
        <taxon>Agrobacterium tumefaciens complex</taxon>
    </lineage>
</organism>
<dbReference type="RefSeq" id="WP_137003720.1">
    <property type="nucleotide sequence ID" value="NZ_CP039922.1"/>
</dbReference>
<dbReference type="InterPro" id="IPR009683">
    <property type="entry name" value="Extensin-like_C"/>
</dbReference>
<evidence type="ECO:0000313" key="5">
    <source>
        <dbReference type="Proteomes" id="UP000298649"/>
    </source>
</evidence>
<feature type="region of interest" description="Disordered" evidence="1">
    <location>
        <begin position="181"/>
        <end position="224"/>
    </location>
</feature>
<protein>
    <submittedName>
        <fullName evidence="4">Extensin family protein</fullName>
    </submittedName>
</protein>
<feature type="signal peptide" evidence="2">
    <location>
        <begin position="1"/>
        <end position="25"/>
    </location>
</feature>
<dbReference type="Pfam" id="PF06904">
    <property type="entry name" value="Extensin-like_C"/>
    <property type="match status" value="1"/>
</dbReference>
<keyword evidence="2" id="KW-0732">Signal</keyword>
<evidence type="ECO:0000256" key="2">
    <source>
        <dbReference type="SAM" id="SignalP"/>
    </source>
</evidence>
<reference evidence="4 5" key="1">
    <citation type="submission" date="2019-04" db="EMBL/GenBank/DDBJ databases">
        <title>Complete genome sequence of Agrobacterium tumefaciens CFBP7129.</title>
        <authorList>
            <person name="Haryono M."/>
            <person name="Lin Y.-C."/>
            <person name="Lai E.-M."/>
            <person name="Kuo C.-H."/>
        </authorList>
    </citation>
    <scope>NUCLEOTIDE SEQUENCE [LARGE SCALE GENOMIC DNA]</scope>
    <source>
        <strain evidence="4 5">CFBP7129</strain>
    </source>
</reference>
<name>A0A4D7YBV4_AGRTU</name>
<evidence type="ECO:0000259" key="3">
    <source>
        <dbReference type="Pfam" id="PF06904"/>
    </source>
</evidence>
<evidence type="ECO:0000313" key="4">
    <source>
        <dbReference type="EMBL" id="QCL94145.1"/>
    </source>
</evidence>
<dbReference type="AlphaFoldDB" id="A0A4D7YBV4"/>
<feature type="chain" id="PRO_5020983551" evidence="2">
    <location>
        <begin position="26"/>
        <end position="437"/>
    </location>
</feature>
<dbReference type="Proteomes" id="UP000298649">
    <property type="component" value="Chromosome circular"/>
</dbReference>
<feature type="compositionally biased region" description="Polar residues" evidence="1">
    <location>
        <begin position="87"/>
        <end position="103"/>
    </location>
</feature>
<dbReference type="EMBL" id="CP039922">
    <property type="protein sequence ID" value="QCL94145.1"/>
    <property type="molecule type" value="Genomic_DNA"/>
</dbReference>
<evidence type="ECO:0000256" key="1">
    <source>
        <dbReference type="SAM" id="MobiDB-lite"/>
    </source>
</evidence>
<sequence>MAYVSLPRRLVTLLMISTVMVSCSAEGLVPPAEVDGTTRVSAIRSSRQQGYSAPAGAVYQAEQAGQGADYPAAVSQPMPEPYASQDPLLQSPQGGQGYSTLDSQHQARMAASGHDNMPVQTMQGQTMQGQTMQGQTVPAQQMTSNQIAEGEGGVNMDSMLGVEPVRGLAEEQDADIAEGTSAQPVVDGIGTDNPVAVPPARQPQRASQSRLIPPPPLGSSSRRQPVEEVAMVMPNDPMGGGGLQSNRSMPPGVMPSSEVACRSELRRLGVAFRDVARIADGPTCGIDYPIELSGLASGVAIRPAVKLNCQVTLAFAKWVKFELVPSSRFRYLSGVGRITPMGGYSCRKMNSRSSNPWSEHARGNAIDIGTITLKNGKEIDVRKKSFFAFREKALLKAVRSDSCKYFSTVLGPGSDPNHWNHFHFDLRTRKSGYRHCD</sequence>
<feature type="domain" description="Extensin-like C-terminal" evidence="3">
    <location>
        <begin position="260"/>
        <end position="436"/>
    </location>
</feature>
<proteinExistence type="predicted"/>
<accession>A0A4D7YBV4</accession>
<feature type="region of interest" description="Disordered" evidence="1">
    <location>
        <begin position="74"/>
        <end position="103"/>
    </location>
</feature>